<sequence>MPRNAVSLRDKLWRAVSNPWWLGTYLLKKMSPLIKSDSLYTKWEFFLGMKRFPDLKNPQTYNEKLLWLKLNTHEEIYTRMVDKAEAKEYTAEIIGHEHIIPTLGVWDSFDEIDFDSLPFQFVLKTTHDSGGVVICRDKSNFDLTAARRKLNKSLRHNFFLDHREYPYKNVKPRIIAEQYMEDEDGKGLKDYKFFCFNGEPRMMFIATNRPVDTRFDFFDMDFNHLPFAQGHPWADGPLSKPVNFEQMRELARKLAKGLQQVRVDFYDINGQIYFGELTFSISQAIVLFSLLNGMKGLVAGGLWKNSFLGNTLRHLLSKSQTSLM</sequence>
<name>A0AA95HMK0_9BACT</name>
<dbReference type="AlphaFoldDB" id="A0AA95HMK0"/>
<dbReference type="Proteomes" id="UP001177934">
    <property type="component" value="Chromosome"/>
</dbReference>
<gene>
    <name evidence="1" type="ORF">QNN11_14605</name>
</gene>
<dbReference type="EMBL" id="CP126056">
    <property type="protein sequence ID" value="WHX08704.1"/>
    <property type="molecule type" value="Genomic_DNA"/>
</dbReference>
<protein>
    <submittedName>
        <fullName evidence="1">ATP-grasp fold amidoligase family protein</fullName>
    </submittedName>
</protein>
<reference evidence="1" key="1">
    <citation type="journal article" date="2023" name="Nat. Commun.">
        <title>Identification of a novel Human Milk Oligosaccharides utilization cluster in the infant gut commensal Bacteroides dorei.</title>
        <authorList>
            <person name="Kijner S."/>
            <person name="Ennis D."/>
            <person name="Shmorak S."/>
            <person name="Florentin A."/>
            <person name="Yassour M."/>
        </authorList>
    </citation>
    <scope>NUCLEOTIDE SEQUENCE</scope>
    <source>
        <strain evidence="1">2</strain>
    </source>
</reference>
<evidence type="ECO:0000313" key="2">
    <source>
        <dbReference type="Proteomes" id="UP001177934"/>
    </source>
</evidence>
<dbReference type="InterPro" id="IPR029465">
    <property type="entry name" value="ATPgrasp_TupA"/>
</dbReference>
<evidence type="ECO:0000313" key="1">
    <source>
        <dbReference type="EMBL" id="WHX08704.1"/>
    </source>
</evidence>
<accession>A0AA95HMK0</accession>
<proteinExistence type="predicted"/>
<organism evidence="1 2">
    <name type="scientific">Phocaeicola dorei</name>
    <dbReference type="NCBI Taxonomy" id="357276"/>
    <lineage>
        <taxon>Bacteria</taxon>
        <taxon>Pseudomonadati</taxon>
        <taxon>Bacteroidota</taxon>
        <taxon>Bacteroidia</taxon>
        <taxon>Bacteroidales</taxon>
        <taxon>Bacteroidaceae</taxon>
        <taxon>Phocaeicola</taxon>
    </lineage>
</organism>
<dbReference type="Pfam" id="PF14305">
    <property type="entry name" value="ATPgrasp_TupA"/>
    <property type="match status" value="1"/>
</dbReference>